<evidence type="ECO:0000256" key="7">
    <source>
        <dbReference type="HAMAP-Rule" id="MF_00210"/>
    </source>
</evidence>
<dbReference type="Gene3D" id="3.65.10.10">
    <property type="entry name" value="Enolpyruvate transferase domain"/>
    <property type="match status" value="2"/>
</dbReference>
<evidence type="ECO:0000313" key="9">
    <source>
        <dbReference type="EMBL" id="MBC8574813.1"/>
    </source>
</evidence>
<protein>
    <recommendedName>
        <fullName evidence="7">3-phosphoshikimate 1-carboxyvinyltransferase</fullName>
        <ecNumber evidence="7">2.5.1.19</ecNumber>
    </recommendedName>
    <alternativeName>
        <fullName evidence="7">5-enolpyruvylshikimate-3-phosphate synthase</fullName>
        <shortName evidence="7">EPSP synthase</shortName>
        <shortName evidence="7">EPSPS</shortName>
    </alternativeName>
</protein>
<dbReference type="InterPro" id="IPR006264">
    <property type="entry name" value="EPSP_synthase"/>
</dbReference>
<feature type="binding site" evidence="7">
    <location>
        <position position="90"/>
    </location>
    <ligand>
        <name>phosphoenolpyruvate</name>
        <dbReference type="ChEBI" id="CHEBI:58702"/>
    </ligand>
</feature>
<evidence type="ECO:0000256" key="1">
    <source>
        <dbReference type="ARBA" id="ARBA00004811"/>
    </source>
</evidence>
<comment type="caution">
    <text evidence="7">Lacks conserved residue(s) required for the propagation of feature annotation.</text>
</comment>
<dbReference type="PANTHER" id="PTHR21090">
    <property type="entry name" value="AROM/DEHYDROQUINATE SYNTHASE"/>
    <property type="match status" value="1"/>
</dbReference>
<dbReference type="PANTHER" id="PTHR21090:SF5">
    <property type="entry name" value="PENTAFUNCTIONAL AROM POLYPEPTIDE"/>
    <property type="match status" value="1"/>
</dbReference>
<evidence type="ECO:0000256" key="3">
    <source>
        <dbReference type="ARBA" id="ARBA00022605"/>
    </source>
</evidence>
<sequence length="422" mass="44171">MKLKITPYPLAGRVQAVVSKSDVHRAMICAALADRETVLTTGASNRDIEATAECLRALGARLDSPDGRRWRIAPVTRPAETGTIDCGESGSTLRFLLPLIPALGLHRTVTGSGRLPQRPLSPLRELLEEHGALIGGETLPLELSGGLAPGRYSLPGNVSSQYVTGLLFALPLLPGESEIILTTPLESAGYVEMTLRTLRRFGIRISPAENGWRIPGGQRYRSPGGLSCEGDWSNAAFYLAAGALRSDGGPVTVGGLDPASPQGDRAIVGLLRRFGAAVEETAGGSVSVAPRPLRGIEIDASAIPDLVPILAVCGCAAEGETRIFNAARLRLKESDRLQTVSAAIRALGGHVDELPDGLVIRGGALSGGEVDCANDHRIVMSMAVAAMLCGGPVVLDGAEACRKSYPGFFDDYQSLGGIADVL</sequence>
<dbReference type="InterPro" id="IPR023193">
    <property type="entry name" value="EPSP_synthase_CS"/>
</dbReference>
<comment type="pathway">
    <text evidence="1 7">Metabolic intermediate biosynthesis; chorismate biosynthesis; chorismate from D-erythrose 4-phosphate and phosphoenolpyruvate: step 6/7.</text>
</comment>
<dbReference type="PIRSF" id="PIRSF000505">
    <property type="entry name" value="EPSPS"/>
    <property type="match status" value="1"/>
</dbReference>
<name>A0ABR7NGK3_9FIRM</name>
<feature type="binding site" evidence="7">
    <location>
        <position position="403"/>
    </location>
    <ligand>
        <name>phosphoenolpyruvate</name>
        <dbReference type="ChEBI" id="CHEBI:58702"/>
    </ligand>
</feature>
<feature type="binding site" evidence="7">
    <location>
        <position position="187"/>
    </location>
    <ligand>
        <name>3-phosphoshikimate</name>
        <dbReference type="ChEBI" id="CHEBI:145989"/>
    </ligand>
</feature>
<comment type="catalytic activity">
    <reaction evidence="6">
        <text>3-phosphoshikimate + phosphoenolpyruvate = 5-O-(1-carboxyvinyl)-3-phosphoshikimate + phosphate</text>
        <dbReference type="Rhea" id="RHEA:21256"/>
        <dbReference type="ChEBI" id="CHEBI:43474"/>
        <dbReference type="ChEBI" id="CHEBI:57701"/>
        <dbReference type="ChEBI" id="CHEBI:58702"/>
        <dbReference type="ChEBI" id="CHEBI:145989"/>
        <dbReference type="EC" id="2.5.1.19"/>
    </reaction>
    <physiologicalReaction direction="left-to-right" evidence="6">
        <dbReference type="Rhea" id="RHEA:21257"/>
    </physiologicalReaction>
</comment>
<evidence type="ECO:0000256" key="5">
    <source>
        <dbReference type="ARBA" id="ARBA00023141"/>
    </source>
</evidence>
<comment type="caution">
    <text evidence="9">The sequence shown here is derived from an EMBL/GenBank/DDBJ whole genome shotgun (WGS) entry which is preliminary data.</text>
</comment>
<feature type="binding site" evidence="7">
    <location>
        <position position="21"/>
    </location>
    <ligand>
        <name>3-phosphoshikimate</name>
        <dbReference type="ChEBI" id="CHEBI:145989"/>
    </ligand>
</feature>
<keyword evidence="10" id="KW-1185">Reference proteome</keyword>
<dbReference type="HAMAP" id="MF_00210">
    <property type="entry name" value="EPSP_synth"/>
    <property type="match status" value="1"/>
</dbReference>
<dbReference type="NCBIfam" id="TIGR01356">
    <property type="entry name" value="aroA"/>
    <property type="match status" value="1"/>
</dbReference>
<keyword evidence="4 7" id="KW-0808">Transferase</keyword>
<dbReference type="InterPro" id="IPR036968">
    <property type="entry name" value="Enolpyruvate_Tfrase_sf"/>
</dbReference>
<feature type="binding site" evidence="7">
    <location>
        <position position="161"/>
    </location>
    <ligand>
        <name>3-phosphoshikimate</name>
        <dbReference type="ChEBI" id="CHEBI:145989"/>
    </ligand>
</feature>
<reference evidence="9 10" key="1">
    <citation type="submission" date="2020-08" db="EMBL/GenBank/DDBJ databases">
        <title>Genome public.</title>
        <authorList>
            <person name="Liu C."/>
            <person name="Sun Q."/>
        </authorList>
    </citation>
    <scope>NUCLEOTIDE SEQUENCE [LARGE SCALE GENOMIC DNA]</scope>
    <source>
        <strain evidence="9 10">BX1</strain>
    </source>
</reference>
<dbReference type="GO" id="GO:0003866">
    <property type="term" value="F:3-phosphoshikimate 1-carboxyvinyltransferase activity"/>
    <property type="evidence" value="ECO:0007669"/>
    <property type="project" value="UniProtKB-EC"/>
</dbReference>
<dbReference type="Pfam" id="PF00275">
    <property type="entry name" value="EPSP_synthase"/>
    <property type="match status" value="1"/>
</dbReference>
<feature type="binding site" evidence="7">
    <location>
        <position position="25"/>
    </location>
    <ligand>
        <name>3-phosphoshikimate</name>
        <dbReference type="ChEBI" id="CHEBI:145989"/>
    </ligand>
</feature>
<evidence type="ECO:0000256" key="4">
    <source>
        <dbReference type="ARBA" id="ARBA00022679"/>
    </source>
</evidence>
<feature type="binding site" evidence="7">
    <location>
        <position position="336"/>
    </location>
    <ligand>
        <name>phosphoenolpyruvate</name>
        <dbReference type="ChEBI" id="CHEBI:58702"/>
    </ligand>
</feature>
<evidence type="ECO:0000313" key="10">
    <source>
        <dbReference type="Proteomes" id="UP000658131"/>
    </source>
</evidence>
<feature type="binding site" evidence="7">
    <location>
        <position position="377"/>
    </location>
    <ligand>
        <name>phosphoenolpyruvate</name>
        <dbReference type="ChEBI" id="CHEBI:58702"/>
    </ligand>
</feature>
<evidence type="ECO:0000256" key="6">
    <source>
        <dbReference type="ARBA" id="ARBA00044633"/>
    </source>
</evidence>
<dbReference type="EMBL" id="JACRTB010000001">
    <property type="protein sequence ID" value="MBC8574813.1"/>
    <property type="molecule type" value="Genomic_DNA"/>
</dbReference>
<keyword evidence="3 7" id="KW-0028">Amino-acid biosynthesis</keyword>
<evidence type="ECO:0000259" key="8">
    <source>
        <dbReference type="Pfam" id="PF00275"/>
    </source>
</evidence>
<comment type="subcellular location">
    <subcellularLocation>
        <location evidence="7">Cytoplasm</location>
    </subcellularLocation>
</comment>
<comment type="function">
    <text evidence="7">Catalyzes the transfer of the enolpyruvyl moiety of phosphoenolpyruvate (PEP) to the 5-hydroxyl of shikimate-3-phosphate (S3P) to produce enolpyruvyl shikimate-3-phosphate and inorganic phosphate.</text>
</comment>
<feature type="domain" description="Enolpyruvate transferase" evidence="8">
    <location>
        <begin position="8"/>
        <end position="410"/>
    </location>
</feature>
<dbReference type="EC" id="2.5.1.19" evidence="7"/>
<evidence type="ECO:0000256" key="2">
    <source>
        <dbReference type="ARBA" id="ARBA00009948"/>
    </source>
</evidence>
<comment type="similarity">
    <text evidence="2 7">Belongs to the EPSP synthase family.</text>
</comment>
<feature type="binding site" evidence="7">
    <location>
        <position position="20"/>
    </location>
    <ligand>
        <name>phosphoenolpyruvate</name>
        <dbReference type="ChEBI" id="CHEBI:58702"/>
    </ligand>
</feature>
<feature type="binding site" evidence="7">
    <location>
        <position position="332"/>
    </location>
    <ligand>
        <name>3-phosphoshikimate</name>
        <dbReference type="ChEBI" id="CHEBI:145989"/>
    </ligand>
</feature>
<keyword evidence="5 7" id="KW-0057">Aromatic amino acid biosynthesis</keyword>
<feature type="binding site" evidence="7">
    <location>
        <position position="305"/>
    </location>
    <ligand>
        <name>3-phosphoshikimate</name>
        <dbReference type="ChEBI" id="CHEBI:145989"/>
    </ligand>
</feature>
<dbReference type="CDD" id="cd01556">
    <property type="entry name" value="EPSP_synthase"/>
    <property type="match status" value="1"/>
</dbReference>
<dbReference type="InterPro" id="IPR013792">
    <property type="entry name" value="RNA3'P_cycl/enolpyr_Trfase_a/b"/>
</dbReference>
<keyword evidence="7" id="KW-0963">Cytoplasm</keyword>
<dbReference type="InterPro" id="IPR001986">
    <property type="entry name" value="Enolpyruvate_Tfrase_dom"/>
</dbReference>
<feature type="active site" description="Proton acceptor" evidence="7">
    <location>
        <position position="305"/>
    </location>
</feature>
<dbReference type="Proteomes" id="UP000658131">
    <property type="component" value="Unassembled WGS sequence"/>
</dbReference>
<proteinExistence type="inferred from homology"/>
<dbReference type="RefSeq" id="WP_262398512.1">
    <property type="nucleotide sequence ID" value="NZ_JACRTB010000001.1"/>
</dbReference>
<comment type="subunit">
    <text evidence="7">Monomer.</text>
</comment>
<dbReference type="SUPFAM" id="SSF55205">
    <property type="entry name" value="EPT/RTPC-like"/>
    <property type="match status" value="1"/>
</dbReference>
<gene>
    <name evidence="7 9" type="primary">aroA</name>
    <name evidence="9" type="ORF">H8717_00090</name>
</gene>
<feature type="binding site" evidence="7">
    <location>
        <position position="20"/>
    </location>
    <ligand>
        <name>3-phosphoshikimate</name>
        <dbReference type="ChEBI" id="CHEBI:145989"/>
    </ligand>
</feature>
<feature type="binding site" evidence="7">
    <location>
        <position position="161"/>
    </location>
    <ligand>
        <name>phosphoenolpyruvate</name>
        <dbReference type="ChEBI" id="CHEBI:58702"/>
    </ligand>
</feature>
<organism evidence="9 10">
    <name type="scientific">Yanshouia hominis</name>
    <dbReference type="NCBI Taxonomy" id="2763673"/>
    <lineage>
        <taxon>Bacteria</taxon>
        <taxon>Bacillati</taxon>
        <taxon>Bacillota</taxon>
        <taxon>Clostridia</taxon>
        <taxon>Eubacteriales</taxon>
        <taxon>Oscillospiraceae</taxon>
        <taxon>Yanshouia</taxon>
    </lineage>
</organism>
<feature type="binding site" evidence="7">
    <location>
        <position position="118"/>
    </location>
    <ligand>
        <name>phosphoenolpyruvate</name>
        <dbReference type="ChEBI" id="CHEBI:58702"/>
    </ligand>
</feature>
<dbReference type="PROSITE" id="PS00885">
    <property type="entry name" value="EPSP_SYNTHASE_2"/>
    <property type="match status" value="1"/>
</dbReference>
<feature type="binding site" evidence="7">
    <location>
        <position position="159"/>
    </location>
    <ligand>
        <name>3-phosphoshikimate</name>
        <dbReference type="ChEBI" id="CHEBI:145989"/>
    </ligand>
</feature>
<feature type="binding site" evidence="7">
    <location>
        <position position="160"/>
    </location>
    <ligand>
        <name>3-phosphoshikimate</name>
        <dbReference type="ChEBI" id="CHEBI:145989"/>
    </ligand>
</feature>
<accession>A0ABR7NGK3</accession>